<evidence type="ECO:0000256" key="5">
    <source>
        <dbReference type="ARBA" id="ARBA00023012"/>
    </source>
</evidence>
<dbReference type="InterPro" id="IPR005467">
    <property type="entry name" value="His_kinase_dom"/>
</dbReference>
<dbReference type="Pfam" id="PF00512">
    <property type="entry name" value="HisKA"/>
    <property type="match status" value="1"/>
</dbReference>
<dbReference type="Gene3D" id="3.30.565.10">
    <property type="entry name" value="Histidine kinase-like ATPase, C-terminal domain"/>
    <property type="match status" value="1"/>
</dbReference>
<evidence type="ECO:0000313" key="8">
    <source>
        <dbReference type="EMBL" id="HGG03195.1"/>
    </source>
</evidence>
<comment type="catalytic activity">
    <reaction evidence="1">
        <text>ATP + protein L-histidine = ADP + protein N-phospho-L-histidine.</text>
        <dbReference type="EC" id="2.7.13.3"/>
    </reaction>
</comment>
<dbReference type="InterPro" id="IPR035965">
    <property type="entry name" value="PAS-like_dom_sf"/>
</dbReference>
<dbReference type="Pfam" id="PF02518">
    <property type="entry name" value="HATPase_c"/>
    <property type="match status" value="1"/>
</dbReference>
<evidence type="ECO:0000256" key="3">
    <source>
        <dbReference type="ARBA" id="ARBA00022553"/>
    </source>
</evidence>
<dbReference type="SUPFAM" id="SSF47384">
    <property type="entry name" value="Homodimeric domain of signal transducing histidine kinase"/>
    <property type="match status" value="1"/>
</dbReference>
<sequence length="430" mass="48409">MSKTQQTEKALRETEAKNRSIISAIPDLMYRLDRSGVFLDYFPAKNDKNPPDPAEFIGKTVEEVFTEDLAMWTRYYLEQTLSSGETQCGEYTLRVQDNWQHYEARYVPCGQNEVLAIVRDLTERKRMESELRLSQVREREKALQLEKALRDLQETQSQLIQAGKMSALGGMVAGIAHEINNPVSFIYGNLSPAHQYIQDLLELLRLYQEKFPEPGEAIQQQIEDMDLDFLAEDLTKLLDSMKMGAERIREIVKSLRNFSRLDEGEKKQVDIHEGIDSTLLILQHRLKPHAGKPGITVVKEYGDIPKVECYAGLLNQVFMNILSNAIDALEESAENAAAEGQTKMPSITVKTAVDPTGHLMVSIADNGSGISPEVQQRLFDPFFTTKPVGKGTGLGLSISYSIVVEKHRGKLECNSIMGEKTEFIIQIPLA</sequence>
<feature type="domain" description="Histidine kinase" evidence="7">
    <location>
        <begin position="174"/>
        <end position="430"/>
    </location>
</feature>
<name>A0A7C3VVZ7_9CYAN</name>
<evidence type="ECO:0000259" key="7">
    <source>
        <dbReference type="PROSITE" id="PS50109"/>
    </source>
</evidence>
<dbReference type="AlphaFoldDB" id="A0A7C3VVZ7"/>
<evidence type="ECO:0000256" key="2">
    <source>
        <dbReference type="ARBA" id="ARBA00012438"/>
    </source>
</evidence>
<dbReference type="SMART" id="SM00387">
    <property type="entry name" value="HATPase_c"/>
    <property type="match status" value="1"/>
</dbReference>
<dbReference type="PRINTS" id="PR00344">
    <property type="entry name" value="BCTRLSENSOR"/>
</dbReference>
<dbReference type="SMART" id="SM00388">
    <property type="entry name" value="HisKA"/>
    <property type="match status" value="1"/>
</dbReference>
<dbReference type="SUPFAM" id="SSF55785">
    <property type="entry name" value="PYP-like sensor domain (PAS domain)"/>
    <property type="match status" value="1"/>
</dbReference>
<dbReference type="SUPFAM" id="SSF55874">
    <property type="entry name" value="ATPase domain of HSP90 chaperone/DNA topoisomerase II/histidine kinase"/>
    <property type="match status" value="1"/>
</dbReference>
<accession>A0A7C3VVZ7</accession>
<reference evidence="8" key="1">
    <citation type="journal article" date="2020" name="mSystems">
        <title>Genome- and Community-Level Interaction Insights into Carbon Utilization and Element Cycling Functions of Hydrothermarchaeota in Hydrothermal Sediment.</title>
        <authorList>
            <person name="Zhou Z."/>
            <person name="Liu Y."/>
            <person name="Xu W."/>
            <person name="Pan J."/>
            <person name="Luo Z.H."/>
            <person name="Li M."/>
        </authorList>
    </citation>
    <scope>NUCLEOTIDE SEQUENCE [LARGE SCALE GENOMIC DNA]</scope>
    <source>
        <strain evidence="8">SpSt-374</strain>
    </source>
</reference>
<evidence type="ECO:0000256" key="1">
    <source>
        <dbReference type="ARBA" id="ARBA00000085"/>
    </source>
</evidence>
<dbReference type="InterPro" id="IPR036890">
    <property type="entry name" value="HATPase_C_sf"/>
</dbReference>
<dbReference type="Gene3D" id="1.10.287.130">
    <property type="match status" value="1"/>
</dbReference>
<dbReference type="PANTHER" id="PTHR43065">
    <property type="entry name" value="SENSOR HISTIDINE KINASE"/>
    <property type="match status" value="1"/>
</dbReference>
<dbReference type="InterPro" id="IPR004358">
    <property type="entry name" value="Sig_transdc_His_kin-like_C"/>
</dbReference>
<dbReference type="EMBL" id="DSPX01000222">
    <property type="protein sequence ID" value="HGG03195.1"/>
    <property type="molecule type" value="Genomic_DNA"/>
</dbReference>
<feature type="coiled-coil region" evidence="6">
    <location>
        <begin position="135"/>
        <end position="162"/>
    </location>
</feature>
<proteinExistence type="predicted"/>
<dbReference type="InterPro" id="IPR003594">
    <property type="entry name" value="HATPase_dom"/>
</dbReference>
<keyword evidence="4 8" id="KW-0808">Transferase</keyword>
<keyword evidence="3" id="KW-0597">Phosphoprotein</keyword>
<dbReference type="CDD" id="cd00082">
    <property type="entry name" value="HisKA"/>
    <property type="match status" value="1"/>
</dbReference>
<dbReference type="InterPro" id="IPR036097">
    <property type="entry name" value="HisK_dim/P_sf"/>
</dbReference>
<dbReference type="Gene3D" id="3.30.450.20">
    <property type="entry name" value="PAS domain"/>
    <property type="match status" value="1"/>
</dbReference>
<keyword evidence="5" id="KW-0902">Two-component regulatory system</keyword>
<protein>
    <recommendedName>
        <fullName evidence="2">histidine kinase</fullName>
        <ecNumber evidence="2">2.7.13.3</ecNumber>
    </recommendedName>
</protein>
<dbReference type="InterPro" id="IPR000014">
    <property type="entry name" value="PAS"/>
</dbReference>
<dbReference type="InterPro" id="IPR003661">
    <property type="entry name" value="HisK_dim/P_dom"/>
</dbReference>
<dbReference type="PROSITE" id="PS50109">
    <property type="entry name" value="HIS_KIN"/>
    <property type="match status" value="1"/>
</dbReference>
<dbReference type="GO" id="GO:0000155">
    <property type="term" value="F:phosphorelay sensor kinase activity"/>
    <property type="evidence" value="ECO:0007669"/>
    <property type="project" value="InterPro"/>
</dbReference>
<dbReference type="InterPro" id="IPR013656">
    <property type="entry name" value="PAS_4"/>
</dbReference>
<organism evidence="8">
    <name type="scientific">Planktothricoides sp. SpSt-374</name>
    <dbReference type="NCBI Taxonomy" id="2282167"/>
    <lineage>
        <taxon>Bacteria</taxon>
        <taxon>Bacillati</taxon>
        <taxon>Cyanobacteriota</taxon>
        <taxon>Cyanophyceae</taxon>
        <taxon>Oscillatoriophycideae</taxon>
        <taxon>Oscillatoriales</taxon>
        <taxon>Oscillatoriaceae</taxon>
        <taxon>Planktothricoides</taxon>
    </lineage>
</organism>
<dbReference type="NCBIfam" id="TIGR00229">
    <property type="entry name" value="sensory_box"/>
    <property type="match status" value="1"/>
</dbReference>
<evidence type="ECO:0000256" key="6">
    <source>
        <dbReference type="SAM" id="Coils"/>
    </source>
</evidence>
<comment type="caution">
    <text evidence="8">The sequence shown here is derived from an EMBL/GenBank/DDBJ whole genome shotgun (WGS) entry which is preliminary data.</text>
</comment>
<evidence type="ECO:0000256" key="4">
    <source>
        <dbReference type="ARBA" id="ARBA00022777"/>
    </source>
</evidence>
<keyword evidence="6" id="KW-0175">Coiled coil</keyword>
<dbReference type="EC" id="2.7.13.3" evidence="2"/>
<dbReference type="Pfam" id="PF08448">
    <property type="entry name" value="PAS_4"/>
    <property type="match status" value="1"/>
</dbReference>
<gene>
    <name evidence="8" type="ORF">ENR15_21795</name>
</gene>
<keyword evidence="4 8" id="KW-0418">Kinase</keyword>
<dbReference type="PANTHER" id="PTHR43065:SF50">
    <property type="entry name" value="HISTIDINE KINASE"/>
    <property type="match status" value="1"/>
</dbReference>